<dbReference type="EMBL" id="CAJHNH020000019">
    <property type="protein sequence ID" value="CAG5114647.1"/>
    <property type="molecule type" value="Genomic_DNA"/>
</dbReference>
<proteinExistence type="predicted"/>
<evidence type="ECO:0000313" key="1">
    <source>
        <dbReference type="EMBL" id="CAG5114647.1"/>
    </source>
</evidence>
<dbReference type="AlphaFoldDB" id="A0A8S3YCF4"/>
<feature type="non-terminal residue" evidence="1">
    <location>
        <position position="61"/>
    </location>
</feature>
<protein>
    <submittedName>
        <fullName evidence="1">Uncharacterized protein</fullName>
    </submittedName>
</protein>
<comment type="caution">
    <text evidence="1">The sequence shown here is derived from an EMBL/GenBank/DDBJ whole genome shotgun (WGS) entry which is preliminary data.</text>
</comment>
<keyword evidence="2" id="KW-1185">Reference proteome</keyword>
<organism evidence="1 2">
    <name type="scientific">Candidula unifasciata</name>
    <dbReference type="NCBI Taxonomy" id="100452"/>
    <lineage>
        <taxon>Eukaryota</taxon>
        <taxon>Metazoa</taxon>
        <taxon>Spiralia</taxon>
        <taxon>Lophotrochozoa</taxon>
        <taxon>Mollusca</taxon>
        <taxon>Gastropoda</taxon>
        <taxon>Heterobranchia</taxon>
        <taxon>Euthyneura</taxon>
        <taxon>Panpulmonata</taxon>
        <taxon>Eupulmonata</taxon>
        <taxon>Stylommatophora</taxon>
        <taxon>Helicina</taxon>
        <taxon>Helicoidea</taxon>
        <taxon>Geomitridae</taxon>
        <taxon>Candidula</taxon>
    </lineage>
</organism>
<dbReference type="Proteomes" id="UP000678393">
    <property type="component" value="Unassembled WGS sequence"/>
</dbReference>
<reference evidence="1" key="1">
    <citation type="submission" date="2021-04" db="EMBL/GenBank/DDBJ databases">
        <authorList>
            <consortium name="Molecular Ecology Group"/>
        </authorList>
    </citation>
    <scope>NUCLEOTIDE SEQUENCE</scope>
</reference>
<evidence type="ECO:0000313" key="2">
    <source>
        <dbReference type="Proteomes" id="UP000678393"/>
    </source>
</evidence>
<name>A0A8S3YCF4_9EUPU</name>
<gene>
    <name evidence="1" type="ORF">CUNI_LOCUS205</name>
</gene>
<accession>A0A8S3YCF4</accession>
<sequence length="61" mass="6859">LDHSRALVYEHCKKLLQNLLLLASSQEQISSSTSRLLLSYRSSVADTLKVISEDRDAQLTL</sequence>
<feature type="non-terminal residue" evidence="1">
    <location>
        <position position="1"/>
    </location>
</feature>